<reference evidence="1" key="1">
    <citation type="journal article" date="2007" name="Science">
        <title>Draft genome of the filarial nematode parasite Brugia malayi.</title>
        <authorList>
            <person name="Ghedin E."/>
            <person name="Wang S."/>
            <person name="Spiro D."/>
            <person name="Caler E."/>
            <person name="Zhao Q."/>
            <person name="Crabtree J."/>
            <person name="Allen J.E."/>
            <person name="Delcher A.L."/>
            <person name="Guiliano D.B."/>
            <person name="Miranda-Saavedra D."/>
            <person name="Angiuoli S.V."/>
            <person name="Creasy T."/>
            <person name="Amedeo P."/>
            <person name="Haas B."/>
            <person name="El-Sayed N.M."/>
            <person name="Wortman J.R."/>
            <person name="Feldblyum T."/>
            <person name="Tallon L."/>
            <person name="Schatz M."/>
            <person name="Shumway M."/>
            <person name="Koo H."/>
            <person name="Salzberg S.L."/>
            <person name="Schobel S."/>
            <person name="Pertea M."/>
            <person name="Pop M."/>
            <person name="White O."/>
            <person name="Barton G.J."/>
            <person name="Carlow C.K."/>
            <person name="Crawford M.J."/>
            <person name="Daub J."/>
            <person name="Dimmic M.W."/>
            <person name="Estes C.F."/>
            <person name="Foster J.M."/>
            <person name="Ganatra M."/>
            <person name="Gregory W.F."/>
            <person name="Johnson N.M."/>
            <person name="Jin J."/>
            <person name="Komuniecki R."/>
            <person name="Korf I."/>
            <person name="Kumar S."/>
            <person name="Laney S."/>
            <person name="Li B.W."/>
            <person name="Li W."/>
            <person name="Lindblom T.H."/>
            <person name="Lustigman S."/>
            <person name="Ma D."/>
            <person name="Maina C.V."/>
            <person name="Martin D.M."/>
            <person name="McCarter J.P."/>
            <person name="McReynolds L."/>
            <person name="Mitreva M."/>
            <person name="Nutman T.B."/>
            <person name="Parkinson J."/>
            <person name="Peregrin-Alvarez J.M."/>
            <person name="Poole C."/>
            <person name="Ren Q."/>
            <person name="Saunders L."/>
            <person name="Sluder A.E."/>
            <person name="Smith K."/>
            <person name="Stanke M."/>
            <person name="Unnasch T.R."/>
            <person name="Ware J."/>
            <person name="Wei A.D."/>
            <person name="Weil G."/>
            <person name="Williams D.J."/>
            <person name="Zhang Y."/>
            <person name="Williams S.A."/>
            <person name="Fraser-Liggett C."/>
            <person name="Slatko B."/>
            <person name="Blaxter M.L."/>
            <person name="Scott A.L."/>
        </authorList>
    </citation>
    <scope>NUCLEOTIDE SEQUENCE</scope>
    <source>
        <strain evidence="1">FR3</strain>
    </source>
</reference>
<dbReference type="EMBL" id="LN857015">
    <property type="protein sequence ID" value="CRZ26064.1"/>
    <property type="molecule type" value="Genomic_DNA"/>
</dbReference>
<organism evidence="1">
    <name type="scientific">Brugia malayi</name>
    <name type="common">Filarial nematode worm</name>
    <dbReference type="NCBI Taxonomy" id="6279"/>
    <lineage>
        <taxon>Eukaryota</taxon>
        <taxon>Metazoa</taxon>
        <taxon>Ecdysozoa</taxon>
        <taxon>Nematoda</taxon>
        <taxon>Chromadorea</taxon>
        <taxon>Rhabditida</taxon>
        <taxon>Spirurina</taxon>
        <taxon>Spiruromorpha</taxon>
        <taxon>Filarioidea</taxon>
        <taxon>Onchocercidae</taxon>
        <taxon>Brugia</taxon>
    </lineage>
</organism>
<protein>
    <submittedName>
        <fullName evidence="1">Bm13562</fullName>
    </submittedName>
</protein>
<accession>A0A1I9GDG8</accession>
<sequence length="66" mass="7687">MLDKQFSSWIAVPGSVDCSCRINLWNSLIRTLGILQRTAVSEELPKCWRKKFMEWSLSCDMVDILH</sequence>
<proteinExistence type="predicted"/>
<name>A0A1I9GDG8_BRUMA</name>
<evidence type="ECO:0000313" key="1">
    <source>
        <dbReference type="EMBL" id="CRZ26064.1"/>
    </source>
</evidence>
<reference evidence="1" key="2">
    <citation type="submission" date="2012-12" db="EMBL/GenBank/DDBJ databases">
        <authorList>
            <consortium name="WormBase Consortium"/>
            <person name="Ghedin E."/>
            <person name="Paulini M."/>
        </authorList>
    </citation>
    <scope>NUCLEOTIDE SEQUENCE</scope>
    <source>
        <strain evidence="1">FR3</strain>
    </source>
</reference>
<gene>
    <name evidence="1" type="primary">Bm13562</name>
    <name evidence="1" type="ORF">BM_Bm13562</name>
</gene>
<dbReference type="AlphaFoldDB" id="A0A1I9GDG8"/>